<dbReference type="Proteomes" id="UP001055111">
    <property type="component" value="Unassembled WGS sequence"/>
</dbReference>
<feature type="domain" description="T6SS Phospholipase effector Tle1-like catalytic" evidence="2">
    <location>
        <begin position="176"/>
        <end position="311"/>
    </location>
</feature>
<dbReference type="PANTHER" id="PTHR33840">
    <property type="match status" value="1"/>
</dbReference>
<dbReference type="PANTHER" id="PTHR33840:SF1">
    <property type="entry name" value="TLE1 PHOSPHOLIPASE DOMAIN-CONTAINING PROTEIN"/>
    <property type="match status" value="1"/>
</dbReference>
<feature type="domain" description="T6SS Phospholipase effector Tle1-like catalytic" evidence="2">
    <location>
        <begin position="44"/>
        <end position="156"/>
    </location>
</feature>
<gene>
    <name evidence="3" type="ORF">CBA19CS42_37925</name>
</gene>
<feature type="compositionally biased region" description="Basic and acidic residues" evidence="1">
    <location>
        <begin position="445"/>
        <end position="479"/>
    </location>
</feature>
<proteinExistence type="predicted"/>
<dbReference type="Pfam" id="PF09994">
    <property type="entry name" value="T6SS_Tle1-like_cat"/>
    <property type="match status" value="2"/>
</dbReference>
<evidence type="ECO:0000313" key="3">
    <source>
        <dbReference type="EMBL" id="GJH30423.1"/>
    </source>
</evidence>
<evidence type="ECO:0000256" key="1">
    <source>
        <dbReference type="SAM" id="MobiDB-lite"/>
    </source>
</evidence>
<sequence length="681" mass="74998">MNVKWPDLMPEVGRLPESKTASQLGKVLVADPTMSCPLTLHVTLFFDGTNNNDAEDNGVWRDSKVLTHTNVARLFNAAIDAPEDGVFAWYVPGVGTPFEKIGENVYTTGGKAMAAGFDNRWVDEGRRPQTVRQIYVNVIGFSRGAAAARAFVHKLINEWAPDGKIGPGTGQSALPYTVNFMGLFDTVAAVGLPDATRSMFNFGAAGHSSLPWIFQLNGTAFAANGAMNIPTEVRCCYHAFSIHEQRMAFALDSIRMGENYGSGNRVEVAYPGVHSDVGGGYGPGEQGKACGSDGKGLDSCKLSQIPLHDMYIAALNAGVPLNTSDAMPALAKNDFKIDPTTIKTFNAWRLAAPPITKFEEAMQFGMRQMLAWRTMRAQPGGQYVTEQPFYRRAQEDGYSPFQLQNRVEKAQKTDPQSQALSDQLREAQAKQRANGASGNVYSLSDARELSDQIDDLKVKQRKRTEELTGEIAHPDRKPAEPGSRPNTSRPGEAPSDMPTNDKRDLRQGAEEMQLLLAYLDPAQRPRWHIDPSLPVDLPRVEHAAPSDSPNVRIVERGLRTGLNGATRLVIFDPNDDVVLKPVQDVLPFMRECTSDAAVDRFASQPDVVALYDDLIHDSRCWFKVPWFRENAPGGYFWPRVVFQGNDDRSHWLGIDPLKVALELNQDHGVDATANAERTEIA</sequence>
<accession>A0AA37IKJ6</accession>
<protein>
    <submittedName>
        <fullName evidence="3">DUF2235 domain-containing protein</fullName>
    </submittedName>
</protein>
<reference evidence="3" key="1">
    <citation type="submission" date="2022-09" db="EMBL/GenBank/DDBJ databases">
        <title>Isolation and characterization of 3-chlorobenzoate degrading bacteria from soils in Shizuoka.</title>
        <authorList>
            <person name="Ifat A."/>
            <person name="Ogawa N."/>
            <person name="Kimbara K."/>
            <person name="Moriuchi R."/>
            <person name="Dohra H."/>
            <person name="Shintani M."/>
        </authorList>
    </citation>
    <scope>NUCLEOTIDE SEQUENCE</scope>
    <source>
        <strain evidence="3">19CS4-2</strain>
    </source>
</reference>
<evidence type="ECO:0000313" key="4">
    <source>
        <dbReference type="Proteomes" id="UP001055111"/>
    </source>
</evidence>
<comment type="caution">
    <text evidence="3">The sequence shown here is derived from an EMBL/GenBank/DDBJ whole genome shotgun (WGS) entry which is preliminary data.</text>
</comment>
<dbReference type="AlphaFoldDB" id="A0AA37IKJ6"/>
<organism evidence="3 4">
    <name type="scientific">Caballeronia novacaledonica</name>
    <dbReference type="NCBI Taxonomy" id="1544861"/>
    <lineage>
        <taxon>Bacteria</taxon>
        <taxon>Pseudomonadati</taxon>
        <taxon>Pseudomonadota</taxon>
        <taxon>Betaproteobacteria</taxon>
        <taxon>Burkholderiales</taxon>
        <taxon>Burkholderiaceae</taxon>
        <taxon>Caballeronia</taxon>
    </lineage>
</organism>
<feature type="region of interest" description="Disordered" evidence="1">
    <location>
        <begin position="408"/>
        <end position="503"/>
    </location>
</feature>
<dbReference type="RefSeq" id="WP_238218069.1">
    <property type="nucleotide sequence ID" value="NZ_BPUS01000037.1"/>
</dbReference>
<name>A0AA37IKJ6_9BURK</name>
<dbReference type="InterPro" id="IPR018712">
    <property type="entry name" value="Tle1-like_cat"/>
</dbReference>
<dbReference type="EMBL" id="BPUS01000037">
    <property type="protein sequence ID" value="GJH30423.1"/>
    <property type="molecule type" value="Genomic_DNA"/>
</dbReference>
<evidence type="ECO:0000259" key="2">
    <source>
        <dbReference type="Pfam" id="PF09994"/>
    </source>
</evidence>